<evidence type="ECO:0000256" key="1">
    <source>
        <dbReference type="SAM" id="MobiDB-lite"/>
    </source>
</evidence>
<name>A0A9P8QIV4_9HYPO</name>
<dbReference type="AlphaFoldDB" id="A0A9P8QIV4"/>
<dbReference type="EMBL" id="JAIWOZ010000003">
    <property type="protein sequence ID" value="KAH6607175.1"/>
    <property type="molecule type" value="Genomic_DNA"/>
</dbReference>
<keyword evidence="3" id="KW-1185">Reference proteome</keyword>
<feature type="region of interest" description="Disordered" evidence="1">
    <location>
        <begin position="1"/>
        <end position="42"/>
    </location>
</feature>
<organism evidence="2 3">
    <name type="scientific">Trichoderma cornu-damae</name>
    <dbReference type="NCBI Taxonomy" id="654480"/>
    <lineage>
        <taxon>Eukaryota</taxon>
        <taxon>Fungi</taxon>
        <taxon>Dikarya</taxon>
        <taxon>Ascomycota</taxon>
        <taxon>Pezizomycotina</taxon>
        <taxon>Sordariomycetes</taxon>
        <taxon>Hypocreomycetidae</taxon>
        <taxon>Hypocreales</taxon>
        <taxon>Hypocreaceae</taxon>
        <taxon>Trichoderma</taxon>
    </lineage>
</organism>
<accession>A0A9P8QIV4</accession>
<evidence type="ECO:0000313" key="2">
    <source>
        <dbReference type="EMBL" id="KAH6607175.1"/>
    </source>
</evidence>
<sequence>MEPSSPKQSPGCGSAPPRLHAGGWRPDLGSQPGDGVPVPFAHEAAAGLGRHIEDPLEPLELSAVLDVD</sequence>
<proteinExistence type="predicted"/>
<gene>
    <name evidence="2" type="ORF">Trco_003488</name>
</gene>
<evidence type="ECO:0000313" key="3">
    <source>
        <dbReference type="Proteomes" id="UP000827724"/>
    </source>
</evidence>
<protein>
    <submittedName>
        <fullName evidence="2">Uncharacterized protein</fullName>
    </submittedName>
</protein>
<comment type="caution">
    <text evidence="2">The sequence shown here is derived from an EMBL/GenBank/DDBJ whole genome shotgun (WGS) entry which is preliminary data.</text>
</comment>
<dbReference type="Proteomes" id="UP000827724">
    <property type="component" value="Unassembled WGS sequence"/>
</dbReference>
<reference evidence="2" key="1">
    <citation type="submission" date="2021-08" db="EMBL/GenBank/DDBJ databases">
        <title>Chromosome-Level Trichoderma cornu-damae using Hi-C Data.</title>
        <authorList>
            <person name="Kim C.S."/>
        </authorList>
    </citation>
    <scope>NUCLEOTIDE SEQUENCE</scope>
    <source>
        <strain evidence="2">KA19-0412C</strain>
    </source>
</reference>